<dbReference type="PANTHER" id="PTHR46838">
    <property type="entry name" value="TUMOR NECROSIS FACTOR RECEPTOR SUPERFAMILY MEMBER 14"/>
    <property type="match status" value="1"/>
</dbReference>
<dbReference type="SMART" id="SM00208">
    <property type="entry name" value="TNFR"/>
    <property type="match status" value="4"/>
</dbReference>
<feature type="transmembrane region" description="Helical" evidence="2">
    <location>
        <begin position="191"/>
        <end position="216"/>
    </location>
</feature>
<evidence type="ECO:0000256" key="2">
    <source>
        <dbReference type="SAM" id="Phobius"/>
    </source>
</evidence>
<sequence>MTSRRAPWTAASLLIIITALISHSLTCPPAEYLIDDKCCTMCPPGNRVKTHCRAHIRTSCVSCSEDTYMDKPTGRRQCHRCADCAGPGLKVRSSCTETSDTVCEPMEGFDCTDFKGKSCATTQKHRSCKPGQYIQEKGTADTECSDCSDGTFSDGTLTSCQPHRQCEAENLQLIKAGTPSDDAQCGETTNVALTVGVSIPVVFLCGGLLAGAFILYKRTHHPGQNQSEEDHP</sequence>
<accession>A0A6P7IUF5</accession>
<feature type="chain" id="PRO_5028006546" evidence="3">
    <location>
        <begin position="27"/>
        <end position="232"/>
    </location>
</feature>
<keyword evidence="3" id="KW-0732">Signal</keyword>
<dbReference type="InterPro" id="IPR001368">
    <property type="entry name" value="TNFR/NGFR_Cys_rich_reg"/>
</dbReference>
<dbReference type="PROSITE" id="PS00652">
    <property type="entry name" value="TNFR_NGFR_1"/>
    <property type="match status" value="1"/>
</dbReference>
<dbReference type="FunCoup" id="A0A6P7IUF5">
    <property type="interactions" value="1139"/>
</dbReference>
<protein>
    <submittedName>
        <fullName evidence="6">Tumor necrosis factor receptor superfamily member 14-like</fullName>
    </submittedName>
</protein>
<dbReference type="PROSITE" id="PS50050">
    <property type="entry name" value="TNFR_NGFR_2"/>
    <property type="match status" value="1"/>
</dbReference>
<dbReference type="RefSeq" id="XP_028264814.1">
    <property type="nucleotide sequence ID" value="XM_028409013.1"/>
</dbReference>
<dbReference type="InParanoid" id="A0A6P7IUF5"/>
<keyword evidence="1" id="KW-1015">Disulfide bond</keyword>
<keyword evidence="5" id="KW-1185">Reference proteome</keyword>
<dbReference type="AlphaFoldDB" id="A0A6P7IUF5"/>
<dbReference type="Proteomes" id="UP000515145">
    <property type="component" value="Chromosome 7"/>
</dbReference>
<keyword evidence="2" id="KW-1133">Transmembrane helix</keyword>
<proteinExistence type="predicted"/>
<dbReference type="GeneID" id="114438005"/>
<feature type="signal peptide" evidence="3">
    <location>
        <begin position="1"/>
        <end position="26"/>
    </location>
</feature>
<keyword evidence="2" id="KW-0472">Membrane</keyword>
<evidence type="ECO:0000256" key="3">
    <source>
        <dbReference type="SAM" id="SignalP"/>
    </source>
</evidence>
<dbReference type="SUPFAM" id="SSF57586">
    <property type="entry name" value="TNF receptor-like"/>
    <property type="match status" value="2"/>
</dbReference>
<feature type="repeat" description="TNFR-Cys" evidence="1">
    <location>
        <begin position="62"/>
        <end position="103"/>
    </location>
</feature>
<dbReference type="GO" id="GO:0050829">
    <property type="term" value="P:defense response to Gram-negative bacterium"/>
    <property type="evidence" value="ECO:0007669"/>
    <property type="project" value="TreeGrafter"/>
</dbReference>
<keyword evidence="2" id="KW-0812">Transmembrane</keyword>
<dbReference type="GO" id="GO:0050830">
    <property type="term" value="P:defense response to Gram-positive bacterium"/>
    <property type="evidence" value="ECO:0007669"/>
    <property type="project" value="TreeGrafter"/>
</dbReference>
<dbReference type="GO" id="GO:2000406">
    <property type="term" value="P:positive regulation of T cell migration"/>
    <property type="evidence" value="ECO:0007669"/>
    <property type="project" value="TreeGrafter"/>
</dbReference>
<dbReference type="Gene3D" id="2.10.50.10">
    <property type="entry name" value="Tumor Necrosis Factor Receptor, subunit A, domain 2"/>
    <property type="match status" value="3"/>
</dbReference>
<dbReference type="CDD" id="cd00185">
    <property type="entry name" value="TNFRSF"/>
    <property type="match status" value="1"/>
</dbReference>
<organism evidence="5 6">
    <name type="scientific">Parambassis ranga</name>
    <name type="common">Indian glassy fish</name>
    <dbReference type="NCBI Taxonomy" id="210632"/>
    <lineage>
        <taxon>Eukaryota</taxon>
        <taxon>Metazoa</taxon>
        <taxon>Chordata</taxon>
        <taxon>Craniata</taxon>
        <taxon>Vertebrata</taxon>
        <taxon>Euteleostomi</taxon>
        <taxon>Actinopterygii</taxon>
        <taxon>Neopterygii</taxon>
        <taxon>Teleostei</taxon>
        <taxon>Neoteleostei</taxon>
        <taxon>Acanthomorphata</taxon>
        <taxon>Ovalentaria</taxon>
        <taxon>Ambassidae</taxon>
        <taxon>Parambassis</taxon>
    </lineage>
</organism>
<name>A0A6P7IUF5_9TELE</name>
<dbReference type="PANTHER" id="PTHR46838:SF1">
    <property type="entry name" value="TUMOR NECROSIS FACTOR RECEPTOR SUPERFAMILY MEMBER 14"/>
    <property type="match status" value="1"/>
</dbReference>
<evidence type="ECO:0000313" key="6">
    <source>
        <dbReference type="RefSeq" id="XP_028264814.1"/>
    </source>
</evidence>
<dbReference type="GO" id="GO:0009897">
    <property type="term" value="C:external side of plasma membrane"/>
    <property type="evidence" value="ECO:0007669"/>
    <property type="project" value="TreeGrafter"/>
</dbReference>
<reference evidence="6" key="1">
    <citation type="submission" date="2025-08" db="UniProtKB">
        <authorList>
            <consortium name="RefSeq"/>
        </authorList>
    </citation>
    <scope>IDENTIFICATION</scope>
</reference>
<dbReference type="GO" id="GO:0002720">
    <property type="term" value="P:positive regulation of cytokine production involved in immune response"/>
    <property type="evidence" value="ECO:0007669"/>
    <property type="project" value="TreeGrafter"/>
</dbReference>
<evidence type="ECO:0000256" key="1">
    <source>
        <dbReference type="PROSITE-ProRule" id="PRU00206"/>
    </source>
</evidence>
<dbReference type="GO" id="GO:0046642">
    <property type="term" value="P:negative regulation of alpha-beta T cell proliferation"/>
    <property type="evidence" value="ECO:0007669"/>
    <property type="project" value="TreeGrafter"/>
</dbReference>
<evidence type="ECO:0000259" key="4">
    <source>
        <dbReference type="PROSITE" id="PS50050"/>
    </source>
</evidence>
<feature type="domain" description="TNFR-Cys" evidence="4">
    <location>
        <begin position="62"/>
        <end position="103"/>
    </location>
</feature>
<gene>
    <name evidence="6" type="primary">LOC114438005</name>
</gene>
<dbReference type="Pfam" id="PF00020">
    <property type="entry name" value="TNFR_c6"/>
    <property type="match status" value="2"/>
</dbReference>
<comment type="caution">
    <text evidence="1">Lacks conserved residue(s) required for the propagation of feature annotation.</text>
</comment>
<feature type="disulfide bond" evidence="1">
    <location>
        <begin position="63"/>
        <end position="78"/>
    </location>
</feature>
<dbReference type="OrthoDB" id="10031141at2759"/>
<evidence type="ECO:0000313" key="5">
    <source>
        <dbReference type="Proteomes" id="UP000515145"/>
    </source>
</evidence>